<protein>
    <recommendedName>
        <fullName evidence="4">Bacterial repeat domain-containing protein</fullName>
    </recommendedName>
</protein>
<accession>A0A2H0BRQ1</accession>
<evidence type="ECO:0008006" key="4">
    <source>
        <dbReference type="Google" id="ProtNLM"/>
    </source>
</evidence>
<feature type="signal peptide" evidence="1">
    <location>
        <begin position="1"/>
        <end position="23"/>
    </location>
</feature>
<sequence length="460" mass="49117">MKHILLSTALAFSLILPPFVSQAATVQTGDLIRGSLSSVYYIGADGARYVFPTEKIYFTWYTDFSSVKTVTNAELASYPIGGNVTYRPGVRMVKIMTDPRVYAVDAGGTLRWVETEEMATSLYGSDWNTKIDDISDAYFTNYTLGSSITTPSEFDVSAITTNITSISSDKGLVVPGIPEPSPTPTPEPVVASGTLTASKTSATVNASIDLFASATLNSGLSQIRVLWNGILEKTCTSSPCNVSVTIPSSPDVSTAVAEFSWTNGATASATKGVTLDTSGQSGVRIVVTRPEIRSGGILEITSEVDQNIATKYLEIYLDENLIRSCTDLRICQYADTDSSPTGTIHEVYAIARDILGNTYQSASQEVRVVDNPHPYTTIALGKTLIYSGETIDATVQASDDDGIASTQIWFNNSLVKECLSSICTANVGPITTPGFYAIVGKAKDLTGLETVVTSESFLVQ</sequence>
<feature type="chain" id="PRO_5013594214" description="Bacterial repeat domain-containing protein" evidence="1">
    <location>
        <begin position="24"/>
        <end position="460"/>
    </location>
</feature>
<evidence type="ECO:0000313" key="2">
    <source>
        <dbReference type="EMBL" id="PIP60356.1"/>
    </source>
</evidence>
<dbReference type="InterPro" id="IPR013783">
    <property type="entry name" value="Ig-like_fold"/>
</dbReference>
<keyword evidence="1" id="KW-0732">Signal</keyword>
<dbReference type="AlphaFoldDB" id="A0A2H0BRQ1"/>
<dbReference type="EMBL" id="PCSZ01000068">
    <property type="protein sequence ID" value="PIP60356.1"/>
    <property type="molecule type" value="Genomic_DNA"/>
</dbReference>
<proteinExistence type="predicted"/>
<evidence type="ECO:0000256" key="1">
    <source>
        <dbReference type="SAM" id="SignalP"/>
    </source>
</evidence>
<dbReference type="Proteomes" id="UP000231581">
    <property type="component" value="Unassembled WGS sequence"/>
</dbReference>
<gene>
    <name evidence="2" type="ORF">COX00_03705</name>
</gene>
<name>A0A2H0BRQ1_9BACT</name>
<reference evidence="2 3" key="1">
    <citation type="submission" date="2017-09" db="EMBL/GenBank/DDBJ databases">
        <title>Depth-based differentiation of microbial function through sediment-hosted aquifers and enrichment of novel symbionts in the deep terrestrial subsurface.</title>
        <authorList>
            <person name="Probst A.J."/>
            <person name="Ladd B."/>
            <person name="Jarett J.K."/>
            <person name="Geller-Mcgrath D.E."/>
            <person name="Sieber C.M."/>
            <person name="Emerson J.B."/>
            <person name="Anantharaman K."/>
            <person name="Thomas B.C."/>
            <person name="Malmstrom R."/>
            <person name="Stieglmeier M."/>
            <person name="Klingl A."/>
            <person name="Woyke T."/>
            <person name="Ryan C.M."/>
            <person name="Banfield J.F."/>
        </authorList>
    </citation>
    <scope>NUCLEOTIDE SEQUENCE [LARGE SCALE GENOMIC DNA]</scope>
    <source>
        <strain evidence="2">CG22_combo_CG10-13_8_21_14_all_47_17</strain>
    </source>
</reference>
<comment type="caution">
    <text evidence="2">The sequence shown here is derived from an EMBL/GenBank/DDBJ whole genome shotgun (WGS) entry which is preliminary data.</text>
</comment>
<organism evidence="2 3">
    <name type="scientific">Candidatus Uhrbacteria bacterium CG22_combo_CG10-13_8_21_14_all_47_17</name>
    <dbReference type="NCBI Taxonomy" id="1975041"/>
    <lineage>
        <taxon>Bacteria</taxon>
        <taxon>Candidatus Uhriibacteriota</taxon>
    </lineage>
</organism>
<evidence type="ECO:0000313" key="3">
    <source>
        <dbReference type="Proteomes" id="UP000231581"/>
    </source>
</evidence>
<dbReference type="Gene3D" id="2.60.40.10">
    <property type="entry name" value="Immunoglobulins"/>
    <property type="match status" value="1"/>
</dbReference>